<gene>
    <name evidence="2" type="ORF">HNR19_000648</name>
</gene>
<dbReference type="InterPro" id="IPR041685">
    <property type="entry name" value="AAA_GajA/Old/RecF-like"/>
</dbReference>
<dbReference type="SUPFAM" id="SSF52540">
    <property type="entry name" value="P-loop containing nucleoside triphosphate hydrolases"/>
    <property type="match status" value="1"/>
</dbReference>
<dbReference type="PANTHER" id="PTHR43581">
    <property type="entry name" value="ATP/GTP PHOSPHATASE"/>
    <property type="match status" value="1"/>
</dbReference>
<dbReference type="Gene3D" id="3.40.50.300">
    <property type="entry name" value="P-loop containing nucleotide triphosphate hydrolases"/>
    <property type="match status" value="1"/>
</dbReference>
<feature type="domain" description="Endonuclease GajA/Old nuclease/RecF-like AAA" evidence="1">
    <location>
        <begin position="206"/>
        <end position="330"/>
    </location>
</feature>
<evidence type="ECO:0000313" key="3">
    <source>
        <dbReference type="Proteomes" id="UP000530424"/>
    </source>
</evidence>
<keyword evidence="2" id="KW-0547">Nucleotide-binding</keyword>
<dbReference type="GO" id="GO:0005524">
    <property type="term" value="F:ATP binding"/>
    <property type="evidence" value="ECO:0007669"/>
    <property type="project" value="UniProtKB-KW"/>
</dbReference>
<keyword evidence="3" id="KW-1185">Reference proteome</keyword>
<organism evidence="2 3">
    <name type="scientific">Nocardioides thalensis</name>
    <dbReference type="NCBI Taxonomy" id="1914755"/>
    <lineage>
        <taxon>Bacteria</taxon>
        <taxon>Bacillati</taxon>
        <taxon>Actinomycetota</taxon>
        <taxon>Actinomycetes</taxon>
        <taxon>Propionibacteriales</taxon>
        <taxon>Nocardioidaceae</taxon>
        <taxon>Nocardioides</taxon>
    </lineage>
</organism>
<keyword evidence="2" id="KW-0067">ATP-binding</keyword>
<sequence length="587" mass="66328">MHGLGIGGYRSMPDLRWFSPLGKVTLLAGQNNVGKSNVIRFLERYMRSQSPRRGWEDEPRAGGEPLKVAIGYRLDQDSYEGWVGQAKNRTDAFLSLAPFHPLVNGDLFWVVRSQGDRQQTFRGDQPVTAPWQVDPEWMASFDEAATGKVNLTNLRQGLFSTSGGSPADNIKAIVDHLFPFEPPPVQIIHAFRQVTSGSDESDYSGRNLIETLADHQNPDVRERSKEEKFRQINRFLQTVLEDPTVRIEVPSRRDYIMVHQDGMVLPLGDLGTGIHQAVIMAAAATLIDNSLVCIEEPEVNLHPLLQRKFVRYLTENTTNQYIIATHSAHMLDYERASVIHVRKDTSGSVPAPATTTHQFADICADLGYRPSDIMQANAIVWVEGPSDRTYINHWLRLYAPDTLFVEGIHYSIMFYGGSNRSHLTGHDPLDDETVNDLISLRRLNRHSMIVIDSDKTRPKGDKLDANKVRVRDEFDAPDRPGHAWVTACRTIENYVPADLLTEAVAAAHPHARYRPPATKWDDPLDARRKTDSRRATIDKVKVAHRVIERWTDETPLPDDLRREIRRLHEFISQANPSAYTAESSEGA</sequence>
<name>A0A853BVP6_9ACTN</name>
<dbReference type="EMBL" id="JACCFP010000001">
    <property type="protein sequence ID" value="NYI99949.1"/>
    <property type="molecule type" value="Genomic_DNA"/>
</dbReference>
<comment type="caution">
    <text evidence="2">The sequence shown here is derived from an EMBL/GenBank/DDBJ whole genome shotgun (WGS) entry which is preliminary data.</text>
</comment>
<dbReference type="InterPro" id="IPR051396">
    <property type="entry name" value="Bact_Antivir_Def_Nuclease"/>
</dbReference>
<dbReference type="RefSeq" id="WP_179666587.1">
    <property type="nucleotide sequence ID" value="NZ_JACCFP010000001.1"/>
</dbReference>
<dbReference type="PANTHER" id="PTHR43581:SF2">
    <property type="entry name" value="EXCINUCLEASE ATPASE SUBUNIT"/>
    <property type="match status" value="1"/>
</dbReference>
<dbReference type="InterPro" id="IPR027417">
    <property type="entry name" value="P-loop_NTPase"/>
</dbReference>
<proteinExistence type="predicted"/>
<protein>
    <submittedName>
        <fullName evidence="2">Energy-coupling factor transporter ATP-binding protein EcfA2</fullName>
    </submittedName>
</protein>
<evidence type="ECO:0000313" key="2">
    <source>
        <dbReference type="EMBL" id="NYI99949.1"/>
    </source>
</evidence>
<dbReference type="Proteomes" id="UP000530424">
    <property type="component" value="Unassembled WGS sequence"/>
</dbReference>
<reference evidence="2 3" key="1">
    <citation type="submission" date="2020-07" db="EMBL/GenBank/DDBJ databases">
        <title>Sequencing the genomes of 1000 actinobacteria strains.</title>
        <authorList>
            <person name="Klenk H.-P."/>
        </authorList>
    </citation>
    <scope>NUCLEOTIDE SEQUENCE [LARGE SCALE GENOMIC DNA]</scope>
    <source>
        <strain evidence="2 3">DSM 103833</strain>
    </source>
</reference>
<accession>A0A853BVP6</accession>
<evidence type="ECO:0000259" key="1">
    <source>
        <dbReference type="Pfam" id="PF13175"/>
    </source>
</evidence>
<dbReference type="AlphaFoldDB" id="A0A853BVP6"/>
<dbReference type="Pfam" id="PF13175">
    <property type="entry name" value="AAA_15"/>
    <property type="match status" value="1"/>
</dbReference>